<dbReference type="Proteomes" id="UP000010094">
    <property type="component" value="Chromosome IV"/>
</dbReference>
<gene>
    <name evidence="1" type="ordered locus">EROM_041550</name>
</gene>
<sequence length="247" mass="28537">MELVKGTDYIFCGSRKDIECTLRLPRPIIILTPYKSRCSALICWRDGNDIIMTPRDLSKNLDRMNGGHVVVENCELMEDFGYLPDLIDLRGKNISFILLNAQKAPRFAENPVLLSNSRHFIRAKGDERYAVIFALHKIYKNMWIVCKSVEKMNMFSKIFKLDLTVVKHGDDVKGKGVVVVMDELVNIECEELFYVGEECKGMRPLVLDMSKIGKFLYRIRDVCNMLSPAVIQGKRRLDINRLWNIEK</sequence>
<organism evidence="1 2">
    <name type="scientific">Encephalitozoon romaleae (strain SJ-2008)</name>
    <name type="common">Microsporidian parasite</name>
    <dbReference type="NCBI Taxonomy" id="1178016"/>
    <lineage>
        <taxon>Eukaryota</taxon>
        <taxon>Fungi</taxon>
        <taxon>Fungi incertae sedis</taxon>
        <taxon>Microsporidia</taxon>
        <taxon>Unikaryonidae</taxon>
        <taxon>Encephalitozoon</taxon>
    </lineage>
</organism>
<dbReference type="RefSeq" id="XP_009264416.1">
    <property type="nucleotide sequence ID" value="XM_009266141.1"/>
</dbReference>
<evidence type="ECO:0000313" key="1">
    <source>
        <dbReference type="EMBL" id="AFN82919.1"/>
    </source>
</evidence>
<proteinExistence type="predicted"/>
<accession>I7AMI3</accession>
<keyword evidence="2" id="KW-1185">Reference proteome</keyword>
<protein>
    <submittedName>
        <fullName evidence="1">Uncharacterized protein</fullName>
    </submittedName>
</protein>
<reference evidence="1 2" key="1">
    <citation type="journal article" date="2012" name="Proc. Natl. Acad. Sci. U.S.A.">
        <title>Gain and loss of multiple functionally related, horizontally transferred genes in the reduced genomes of two microsporidian parasites.</title>
        <authorList>
            <person name="Pombert J.-F."/>
            <person name="Selman M."/>
            <person name="Burki F."/>
            <person name="Bardell F.T."/>
            <person name="Farinelli L."/>
            <person name="Solter L.F."/>
            <person name="Whitman D.W."/>
            <person name="Weiss L.M."/>
            <person name="Corradi N."/>
            <person name="Keeling P.J."/>
        </authorList>
    </citation>
    <scope>NUCLEOTIDE SEQUENCE [LARGE SCALE GENOMIC DNA]</scope>
    <source>
        <strain evidence="1 2">SJ-2008</strain>
    </source>
</reference>
<name>I7AMI3_ENCRO</name>
<dbReference type="OrthoDB" id="2190647at2759"/>
<dbReference type="KEGG" id="ero:EROM_041550"/>
<evidence type="ECO:0000313" key="2">
    <source>
        <dbReference type="Proteomes" id="UP000010094"/>
    </source>
</evidence>
<dbReference type="VEuPathDB" id="MicrosporidiaDB:EROM_041550"/>
<dbReference type="HOGENOM" id="CLU_1107119_0_0_1"/>
<dbReference type="AlphaFoldDB" id="I7AMI3"/>
<dbReference type="EMBL" id="CP003521">
    <property type="protein sequence ID" value="AFN82919.1"/>
    <property type="molecule type" value="Genomic_DNA"/>
</dbReference>
<dbReference type="GeneID" id="20521218"/>